<dbReference type="InterPro" id="IPR013320">
    <property type="entry name" value="ConA-like_dom_sf"/>
</dbReference>
<dbReference type="GO" id="GO:0016020">
    <property type="term" value="C:membrane"/>
    <property type="evidence" value="ECO:0007669"/>
    <property type="project" value="UniProtKB-SubCell"/>
</dbReference>
<keyword evidence="4" id="KW-0328">Glycosyltransferase</keyword>
<dbReference type="EMBL" id="CP069023">
    <property type="protein sequence ID" value="QRC90283.1"/>
    <property type="molecule type" value="Genomic_DNA"/>
</dbReference>
<dbReference type="InterPro" id="IPR050546">
    <property type="entry name" value="Glycosyl_Hydrlase_16"/>
</dbReference>
<feature type="compositionally biased region" description="Low complexity" evidence="13">
    <location>
        <begin position="338"/>
        <end position="356"/>
    </location>
</feature>
<dbReference type="AlphaFoldDB" id="A0A7U2HTJ3"/>
<comment type="catalytic activity">
    <reaction evidence="1">
        <text>Random endo-hydrolysis of N-acetyl-beta-D-glucosaminide (1-&gt;4)-beta-linkages in chitin and chitodextrins.</text>
        <dbReference type="EC" id="3.2.1.14"/>
    </reaction>
</comment>
<dbReference type="GO" id="GO:0008843">
    <property type="term" value="F:endochitinase activity"/>
    <property type="evidence" value="ECO:0007669"/>
    <property type="project" value="UniProtKB-EC"/>
</dbReference>
<dbReference type="Proteomes" id="UP000663193">
    <property type="component" value="Chromosome 1"/>
</dbReference>
<evidence type="ECO:0000256" key="4">
    <source>
        <dbReference type="ARBA" id="ARBA00022676"/>
    </source>
</evidence>
<evidence type="ECO:0000256" key="8">
    <source>
        <dbReference type="ARBA" id="ARBA00023136"/>
    </source>
</evidence>
<evidence type="ECO:0000256" key="2">
    <source>
        <dbReference type="ARBA" id="ARBA00004370"/>
    </source>
</evidence>
<comment type="subcellular location">
    <subcellularLocation>
        <location evidence="2">Membrane</location>
    </subcellularLocation>
</comment>
<gene>
    <name evidence="16" type="ORF">JI435_096900</name>
</gene>
<keyword evidence="17" id="KW-1185">Reference proteome</keyword>
<sequence length="478" mass="48494">MRFTTYSAMAAMATLATAQTFTDCNPMEKECPNDPAMPATFETDFKAGKAAVKGWKQTAGALKYAPGGAEFTITKKGEAGPTIQSEGFLHFGYVEVKMTAAKGQGIISSIVLQSQDLDEVDWEWIGGQEGKVQMNYFGKGNTTTFDRMIEAPVATTQTETHTYALNWTAEAITWIIDGEPKRTLNFADANGGKNFPQTPCNVRIGNWAGGDSTDKGTVEWAGGVPDYSKGPFTMTVDSVKVINYSPGTEYKWTDKTGSHESIEVIGAGSKEGAPQNAIPIESAAATASGKPLASGINVPSGTAGSPAASTSSTSGAADQTPAPVAGGAGSSGSGFNYPTGGAAKPSGGAAGSPPSDGESDEDCECGTATVTVTGAPPASFTSMYSALPPNSVISSVRPPPAASSPPFPTSGLLTETRPPPVVPVPAGPTGPTAPGAVLPTPSRNATISAPPAQFTGAASHNKAGVLAGALAGAVLLAF</sequence>
<evidence type="ECO:0000256" key="1">
    <source>
        <dbReference type="ARBA" id="ARBA00000822"/>
    </source>
</evidence>
<dbReference type="EC" id="3.2.1.14" evidence="3"/>
<keyword evidence="6 14" id="KW-0732">Signal</keyword>
<comment type="similarity">
    <text evidence="12">Belongs to the glycosyl hydrolase 16 family. CRH1 subfamily.</text>
</comment>
<name>A0A7U2HTJ3_PHANO</name>
<evidence type="ECO:0000256" key="9">
    <source>
        <dbReference type="ARBA" id="ARBA00023180"/>
    </source>
</evidence>
<keyword evidence="7" id="KW-0378">Hydrolase</keyword>
<keyword evidence="8" id="KW-0472">Membrane</keyword>
<feature type="signal peptide" evidence="14">
    <location>
        <begin position="1"/>
        <end position="18"/>
    </location>
</feature>
<feature type="domain" description="GH16" evidence="15">
    <location>
        <begin position="29"/>
        <end position="247"/>
    </location>
</feature>
<evidence type="ECO:0000256" key="3">
    <source>
        <dbReference type="ARBA" id="ARBA00012729"/>
    </source>
</evidence>
<feature type="region of interest" description="Disordered" evidence="13">
    <location>
        <begin position="397"/>
        <end position="419"/>
    </location>
</feature>
<dbReference type="GO" id="GO:0016757">
    <property type="term" value="F:glycosyltransferase activity"/>
    <property type="evidence" value="ECO:0007669"/>
    <property type="project" value="UniProtKB-KW"/>
</dbReference>
<keyword evidence="9" id="KW-0325">Glycoprotein</keyword>
<dbReference type="Pfam" id="PF00722">
    <property type="entry name" value="Glyco_hydro_16"/>
    <property type="match status" value="1"/>
</dbReference>
<dbReference type="SUPFAM" id="SSF49899">
    <property type="entry name" value="Concanavalin A-like lectins/glucanases"/>
    <property type="match status" value="1"/>
</dbReference>
<dbReference type="PANTHER" id="PTHR10963">
    <property type="entry name" value="GLYCOSYL HYDROLASE-RELATED"/>
    <property type="match status" value="1"/>
</dbReference>
<dbReference type="Gene3D" id="2.60.120.200">
    <property type="match status" value="1"/>
</dbReference>
<evidence type="ECO:0000256" key="14">
    <source>
        <dbReference type="SAM" id="SignalP"/>
    </source>
</evidence>
<dbReference type="GO" id="GO:0005975">
    <property type="term" value="P:carbohydrate metabolic process"/>
    <property type="evidence" value="ECO:0007669"/>
    <property type="project" value="InterPro"/>
</dbReference>
<evidence type="ECO:0000256" key="6">
    <source>
        <dbReference type="ARBA" id="ARBA00022729"/>
    </source>
</evidence>
<evidence type="ECO:0000259" key="15">
    <source>
        <dbReference type="PROSITE" id="PS51762"/>
    </source>
</evidence>
<proteinExistence type="inferred from homology"/>
<dbReference type="KEGG" id="pno:SNOG_09690"/>
<feature type="region of interest" description="Disordered" evidence="13">
    <location>
        <begin position="296"/>
        <end position="365"/>
    </location>
</feature>
<dbReference type="PROSITE" id="PS51762">
    <property type="entry name" value="GH16_2"/>
    <property type="match status" value="1"/>
</dbReference>
<dbReference type="OrthoDB" id="4781at2759"/>
<dbReference type="GO" id="GO:0071555">
    <property type="term" value="P:cell wall organization"/>
    <property type="evidence" value="ECO:0007669"/>
    <property type="project" value="UniProtKB-KW"/>
</dbReference>
<evidence type="ECO:0000313" key="16">
    <source>
        <dbReference type="EMBL" id="QRC90283.1"/>
    </source>
</evidence>
<evidence type="ECO:0000256" key="7">
    <source>
        <dbReference type="ARBA" id="ARBA00022801"/>
    </source>
</evidence>
<evidence type="ECO:0000313" key="17">
    <source>
        <dbReference type="Proteomes" id="UP000663193"/>
    </source>
</evidence>
<feature type="compositionally biased region" description="Low complexity" evidence="13">
    <location>
        <begin position="299"/>
        <end position="317"/>
    </location>
</feature>
<keyword evidence="5" id="KW-0808">Transferase</keyword>
<dbReference type="VEuPathDB" id="FungiDB:JI435_096900"/>
<evidence type="ECO:0000256" key="5">
    <source>
        <dbReference type="ARBA" id="ARBA00022679"/>
    </source>
</evidence>
<evidence type="ECO:0000256" key="13">
    <source>
        <dbReference type="SAM" id="MobiDB-lite"/>
    </source>
</evidence>
<dbReference type="PANTHER" id="PTHR10963:SF27">
    <property type="entry name" value="GLYCOSIDASE-RELATED"/>
    <property type="match status" value="1"/>
</dbReference>
<evidence type="ECO:0000256" key="10">
    <source>
        <dbReference type="ARBA" id="ARBA00023295"/>
    </source>
</evidence>
<feature type="compositionally biased region" description="Pro residues" evidence="13">
    <location>
        <begin position="397"/>
        <end position="408"/>
    </location>
</feature>
<protein>
    <recommendedName>
        <fullName evidence="3">chitinase</fullName>
        <ecNumber evidence="3">3.2.1.14</ecNumber>
    </recommendedName>
</protein>
<dbReference type="CDD" id="cd02183">
    <property type="entry name" value="GH16_fungal_CRH1_transglycosylase"/>
    <property type="match status" value="1"/>
</dbReference>
<organism evidence="16 17">
    <name type="scientific">Phaeosphaeria nodorum (strain SN15 / ATCC MYA-4574 / FGSC 10173)</name>
    <name type="common">Glume blotch fungus</name>
    <name type="synonym">Parastagonospora nodorum</name>
    <dbReference type="NCBI Taxonomy" id="321614"/>
    <lineage>
        <taxon>Eukaryota</taxon>
        <taxon>Fungi</taxon>
        <taxon>Dikarya</taxon>
        <taxon>Ascomycota</taxon>
        <taxon>Pezizomycotina</taxon>
        <taxon>Dothideomycetes</taxon>
        <taxon>Pleosporomycetidae</taxon>
        <taxon>Pleosporales</taxon>
        <taxon>Pleosporineae</taxon>
        <taxon>Phaeosphaeriaceae</taxon>
        <taxon>Parastagonospora</taxon>
    </lineage>
</organism>
<dbReference type="RefSeq" id="XP_001799977.1">
    <property type="nucleotide sequence ID" value="XM_001799925.1"/>
</dbReference>
<evidence type="ECO:0000256" key="11">
    <source>
        <dbReference type="ARBA" id="ARBA00023316"/>
    </source>
</evidence>
<reference evidence="17" key="1">
    <citation type="journal article" date="2021" name="BMC Genomics">
        <title>Chromosome-level genome assembly and manually-curated proteome of model necrotroph Parastagonospora nodorum Sn15 reveals a genome-wide trove of candidate effector homologs, and redundancy of virulence-related functions within an accessory chromosome.</title>
        <authorList>
            <person name="Bertazzoni S."/>
            <person name="Jones D.A.B."/>
            <person name="Phan H.T."/>
            <person name="Tan K.-C."/>
            <person name="Hane J.K."/>
        </authorList>
    </citation>
    <scope>NUCLEOTIDE SEQUENCE [LARGE SCALE GENOMIC DNA]</scope>
    <source>
        <strain evidence="17">SN15 / ATCC MYA-4574 / FGSC 10173)</strain>
    </source>
</reference>
<feature type="chain" id="PRO_5034279098" description="chitinase" evidence="14">
    <location>
        <begin position="19"/>
        <end position="478"/>
    </location>
</feature>
<accession>A0A7U2HTJ3</accession>
<evidence type="ECO:0000256" key="12">
    <source>
        <dbReference type="ARBA" id="ARBA00038074"/>
    </source>
</evidence>
<dbReference type="InterPro" id="IPR000757">
    <property type="entry name" value="Beta-glucanase-like"/>
</dbReference>
<keyword evidence="10" id="KW-0326">Glycosidase</keyword>
<keyword evidence="11" id="KW-0961">Cell wall biogenesis/degradation</keyword>